<evidence type="ECO:0000313" key="15">
    <source>
        <dbReference type="EMBL" id="RXI06112.1"/>
    </source>
</evidence>
<keyword evidence="7 13" id="KW-0378">Hydrolase</keyword>
<dbReference type="SUPFAM" id="SSF81606">
    <property type="entry name" value="PP2C-like"/>
    <property type="match status" value="1"/>
</dbReference>
<dbReference type="CDD" id="cd00143">
    <property type="entry name" value="PP2Cc"/>
    <property type="match status" value="1"/>
</dbReference>
<sequence length="418" mass="45715">MEDLAQAVAVPYRLGSLIHEDSAVKSQMEITGLKLIANASPLFFNSPHDENRGAEVVNRGSQEYSKKMCGTSCSQKVFDLDRVPLWGSTSIIGRRPEMEDDVAVVPQFSQVPVQMLMDDSVLNGMNQDPNDLTAHFFGVYDGHGGCQVANYCRERLHSALAEELEIAKTGFRGRSNGEEGWQERWKEAFSNSFFKVDAAIGGAPRGTSESKPVASSGGAPGGLLQPIAPETAGSTAVVTVICPTHIIVANCGDSRAVLCRGKASLPLSVDHKPDREDEYARIEAAGGRVIQWNGSRVFGVLATSRSIGDRYLKPWIIPDPEVVFVSREKEDECLILASDGLWDFITNQEACDIARRRILLWHKKYGDTMSTERGEGADPAAQSAAEYLSRLAMQKGSKDNITVIVVDLKPTRKFKKKP</sequence>
<dbReference type="Pfam" id="PF00481">
    <property type="entry name" value="PP2C"/>
    <property type="match status" value="1"/>
</dbReference>
<dbReference type="PROSITE" id="PS01032">
    <property type="entry name" value="PPM_1"/>
    <property type="match status" value="1"/>
</dbReference>
<evidence type="ECO:0000256" key="2">
    <source>
        <dbReference type="ARBA" id="ARBA00001946"/>
    </source>
</evidence>
<dbReference type="SMART" id="SM00332">
    <property type="entry name" value="PP2Cc"/>
    <property type="match status" value="1"/>
</dbReference>
<comment type="similarity">
    <text evidence="3 13">Belongs to the PP2C family.</text>
</comment>
<comment type="catalytic activity">
    <reaction evidence="12">
        <text>O-phospho-L-threonyl-[protein] + H2O = L-threonyl-[protein] + phosphate</text>
        <dbReference type="Rhea" id="RHEA:47004"/>
        <dbReference type="Rhea" id="RHEA-COMP:11060"/>
        <dbReference type="Rhea" id="RHEA-COMP:11605"/>
        <dbReference type="ChEBI" id="CHEBI:15377"/>
        <dbReference type="ChEBI" id="CHEBI:30013"/>
        <dbReference type="ChEBI" id="CHEBI:43474"/>
        <dbReference type="ChEBI" id="CHEBI:61977"/>
        <dbReference type="EC" id="3.1.3.16"/>
    </reaction>
</comment>
<reference evidence="15 16" key="1">
    <citation type="submission" date="2018-10" db="EMBL/GenBank/DDBJ databases">
        <title>A high-quality apple genome assembly.</title>
        <authorList>
            <person name="Hu J."/>
        </authorList>
    </citation>
    <scope>NUCLEOTIDE SEQUENCE [LARGE SCALE GENOMIC DNA]</scope>
    <source>
        <strain evidence="16">cv. HFTH1</strain>
        <tissue evidence="15">Young leaf</tissue>
    </source>
</reference>
<gene>
    <name evidence="15" type="ORF">DVH24_018154</name>
</gene>
<dbReference type="PANTHER" id="PTHR47992">
    <property type="entry name" value="PROTEIN PHOSPHATASE"/>
    <property type="match status" value="1"/>
</dbReference>
<name>A0A498KKG3_MALDO</name>
<keyword evidence="8" id="KW-0460">Magnesium</keyword>
<evidence type="ECO:0000259" key="14">
    <source>
        <dbReference type="PROSITE" id="PS51746"/>
    </source>
</evidence>
<evidence type="ECO:0000256" key="8">
    <source>
        <dbReference type="ARBA" id="ARBA00022842"/>
    </source>
</evidence>
<dbReference type="GO" id="GO:0009738">
    <property type="term" value="P:abscisic acid-activated signaling pathway"/>
    <property type="evidence" value="ECO:0007669"/>
    <property type="project" value="UniProtKB-KW"/>
</dbReference>
<dbReference type="EMBL" id="RDQH01000328">
    <property type="protein sequence ID" value="RXI06112.1"/>
    <property type="molecule type" value="Genomic_DNA"/>
</dbReference>
<dbReference type="FunFam" id="3.60.40.10:FF:000025">
    <property type="entry name" value="Protein phosphatase 2C 16"/>
    <property type="match status" value="1"/>
</dbReference>
<evidence type="ECO:0000256" key="7">
    <source>
        <dbReference type="ARBA" id="ARBA00022801"/>
    </source>
</evidence>
<evidence type="ECO:0000256" key="1">
    <source>
        <dbReference type="ARBA" id="ARBA00001936"/>
    </source>
</evidence>
<dbReference type="InterPro" id="IPR015655">
    <property type="entry name" value="PP2C"/>
</dbReference>
<evidence type="ECO:0000256" key="9">
    <source>
        <dbReference type="ARBA" id="ARBA00022912"/>
    </source>
</evidence>
<evidence type="ECO:0000256" key="6">
    <source>
        <dbReference type="ARBA" id="ARBA00022723"/>
    </source>
</evidence>
<feature type="domain" description="PPM-type phosphatase" evidence="14">
    <location>
        <begin position="85"/>
        <end position="408"/>
    </location>
</feature>
<dbReference type="STRING" id="3750.A0A498KKG3"/>
<evidence type="ECO:0000256" key="5">
    <source>
        <dbReference type="ARBA" id="ARBA00022682"/>
    </source>
</evidence>
<dbReference type="GO" id="GO:0046872">
    <property type="term" value="F:metal ion binding"/>
    <property type="evidence" value="ECO:0007669"/>
    <property type="project" value="UniProtKB-KW"/>
</dbReference>
<comment type="caution">
    <text evidence="15">The sequence shown here is derived from an EMBL/GenBank/DDBJ whole genome shotgun (WGS) entry which is preliminary data.</text>
</comment>
<dbReference type="Proteomes" id="UP000290289">
    <property type="component" value="Chromosome 2"/>
</dbReference>
<dbReference type="InterPro" id="IPR001932">
    <property type="entry name" value="PPM-type_phosphatase-like_dom"/>
</dbReference>
<accession>A0A498KKG3</accession>
<protein>
    <recommendedName>
        <fullName evidence="4">protein-serine/threonine phosphatase</fullName>
        <ecNumber evidence="4">3.1.3.16</ecNumber>
    </recommendedName>
</protein>
<keyword evidence="5" id="KW-0938">Abscisic acid signaling pathway</keyword>
<keyword evidence="6" id="KW-0479">Metal-binding</keyword>
<dbReference type="InterPro" id="IPR000222">
    <property type="entry name" value="PP2C_BS"/>
</dbReference>
<keyword evidence="10" id="KW-0464">Manganese</keyword>
<comment type="catalytic activity">
    <reaction evidence="11">
        <text>O-phospho-L-seryl-[protein] + H2O = L-seryl-[protein] + phosphate</text>
        <dbReference type="Rhea" id="RHEA:20629"/>
        <dbReference type="Rhea" id="RHEA-COMP:9863"/>
        <dbReference type="Rhea" id="RHEA-COMP:11604"/>
        <dbReference type="ChEBI" id="CHEBI:15377"/>
        <dbReference type="ChEBI" id="CHEBI:29999"/>
        <dbReference type="ChEBI" id="CHEBI:43474"/>
        <dbReference type="ChEBI" id="CHEBI:83421"/>
        <dbReference type="EC" id="3.1.3.16"/>
    </reaction>
</comment>
<dbReference type="Gene3D" id="3.60.40.10">
    <property type="entry name" value="PPM-type phosphatase domain"/>
    <property type="match status" value="1"/>
</dbReference>
<organism evidence="15 16">
    <name type="scientific">Malus domestica</name>
    <name type="common">Apple</name>
    <name type="synonym">Pyrus malus</name>
    <dbReference type="NCBI Taxonomy" id="3750"/>
    <lineage>
        <taxon>Eukaryota</taxon>
        <taxon>Viridiplantae</taxon>
        <taxon>Streptophyta</taxon>
        <taxon>Embryophyta</taxon>
        <taxon>Tracheophyta</taxon>
        <taxon>Spermatophyta</taxon>
        <taxon>Magnoliopsida</taxon>
        <taxon>eudicotyledons</taxon>
        <taxon>Gunneridae</taxon>
        <taxon>Pentapetalae</taxon>
        <taxon>rosids</taxon>
        <taxon>fabids</taxon>
        <taxon>Rosales</taxon>
        <taxon>Rosaceae</taxon>
        <taxon>Amygdaloideae</taxon>
        <taxon>Maleae</taxon>
        <taxon>Malus</taxon>
    </lineage>
</organism>
<dbReference type="InterPro" id="IPR036457">
    <property type="entry name" value="PPM-type-like_dom_sf"/>
</dbReference>
<evidence type="ECO:0000256" key="12">
    <source>
        <dbReference type="ARBA" id="ARBA00048336"/>
    </source>
</evidence>
<evidence type="ECO:0000256" key="13">
    <source>
        <dbReference type="RuleBase" id="RU003465"/>
    </source>
</evidence>
<keyword evidence="16" id="KW-1185">Reference proteome</keyword>
<dbReference type="GO" id="GO:0004722">
    <property type="term" value="F:protein serine/threonine phosphatase activity"/>
    <property type="evidence" value="ECO:0007669"/>
    <property type="project" value="UniProtKB-EC"/>
</dbReference>
<keyword evidence="9 13" id="KW-0904">Protein phosphatase</keyword>
<comment type="cofactor">
    <cofactor evidence="2">
        <name>Mg(2+)</name>
        <dbReference type="ChEBI" id="CHEBI:18420"/>
    </cofactor>
</comment>
<evidence type="ECO:0000256" key="4">
    <source>
        <dbReference type="ARBA" id="ARBA00013081"/>
    </source>
</evidence>
<dbReference type="AlphaFoldDB" id="A0A498KKG3"/>
<dbReference type="EC" id="3.1.3.16" evidence="4"/>
<proteinExistence type="inferred from homology"/>
<dbReference type="PROSITE" id="PS51746">
    <property type="entry name" value="PPM_2"/>
    <property type="match status" value="1"/>
</dbReference>
<evidence type="ECO:0000256" key="3">
    <source>
        <dbReference type="ARBA" id="ARBA00006702"/>
    </source>
</evidence>
<evidence type="ECO:0000256" key="10">
    <source>
        <dbReference type="ARBA" id="ARBA00023211"/>
    </source>
</evidence>
<dbReference type="SMR" id="A0A498KKG3"/>
<evidence type="ECO:0000313" key="16">
    <source>
        <dbReference type="Proteomes" id="UP000290289"/>
    </source>
</evidence>
<evidence type="ECO:0000256" key="11">
    <source>
        <dbReference type="ARBA" id="ARBA00047761"/>
    </source>
</evidence>
<comment type="cofactor">
    <cofactor evidence="1">
        <name>Mn(2+)</name>
        <dbReference type="ChEBI" id="CHEBI:29035"/>
    </cofactor>
</comment>